<evidence type="ECO:0000313" key="4">
    <source>
        <dbReference type="EMBL" id="KAA0718858.1"/>
    </source>
</evidence>
<dbReference type="AlphaFoldDB" id="A0A5A9PA45"/>
<evidence type="ECO:0000256" key="1">
    <source>
        <dbReference type="ARBA" id="ARBA00007908"/>
    </source>
</evidence>
<dbReference type="PANTHER" id="PTHR46894">
    <property type="entry name" value="TSC22 DOMAIN FAMILY PROTEIN 2"/>
    <property type="match status" value="1"/>
</dbReference>
<dbReference type="InterPro" id="IPR047862">
    <property type="entry name" value="TSC22/BUN_CS"/>
</dbReference>
<evidence type="ECO:0000256" key="2">
    <source>
        <dbReference type="SAM" id="Coils"/>
    </source>
</evidence>
<feature type="compositionally biased region" description="Low complexity" evidence="3">
    <location>
        <begin position="257"/>
        <end position="266"/>
    </location>
</feature>
<reference evidence="4 5" key="1">
    <citation type="journal article" date="2019" name="Mol. Ecol. Resour.">
        <title>Chromosome-level genome assembly of Triplophysa tibetana, a fish adapted to the harsh high-altitude environment of the Tibetan Plateau.</title>
        <authorList>
            <person name="Yang X."/>
            <person name="Liu H."/>
            <person name="Ma Z."/>
            <person name="Zou Y."/>
            <person name="Zou M."/>
            <person name="Mao Y."/>
            <person name="Li X."/>
            <person name="Wang H."/>
            <person name="Chen T."/>
            <person name="Wang W."/>
            <person name="Yang R."/>
        </authorList>
    </citation>
    <scope>NUCLEOTIDE SEQUENCE [LARGE SCALE GENOMIC DNA]</scope>
    <source>
        <strain evidence="4">TTIB1903HZAU</strain>
        <tissue evidence="4">Muscle</tissue>
    </source>
</reference>
<feature type="region of interest" description="Disordered" evidence="3">
    <location>
        <begin position="592"/>
        <end position="647"/>
    </location>
</feature>
<organism evidence="4 5">
    <name type="scientific">Triplophysa tibetana</name>
    <dbReference type="NCBI Taxonomy" id="1572043"/>
    <lineage>
        <taxon>Eukaryota</taxon>
        <taxon>Metazoa</taxon>
        <taxon>Chordata</taxon>
        <taxon>Craniata</taxon>
        <taxon>Vertebrata</taxon>
        <taxon>Euteleostomi</taxon>
        <taxon>Actinopterygii</taxon>
        <taxon>Neopterygii</taxon>
        <taxon>Teleostei</taxon>
        <taxon>Ostariophysi</taxon>
        <taxon>Cypriniformes</taxon>
        <taxon>Nemacheilidae</taxon>
        <taxon>Triplophysa</taxon>
    </lineage>
</organism>
<accession>A0A5A9PA45</accession>
<dbReference type="FunFam" id="1.20.5.490:FF:000002">
    <property type="entry name" value="TSC22 domain family, member 1"/>
    <property type="match status" value="1"/>
</dbReference>
<dbReference type="Pfam" id="PF01166">
    <property type="entry name" value="TSC22"/>
    <property type="match status" value="1"/>
</dbReference>
<feature type="region of interest" description="Disordered" evidence="3">
    <location>
        <begin position="107"/>
        <end position="130"/>
    </location>
</feature>
<comment type="caution">
    <text evidence="4">The sequence shown here is derived from an EMBL/GenBank/DDBJ whole genome shotgun (WGS) entry which is preliminary data.</text>
</comment>
<dbReference type="InterPro" id="IPR053049">
    <property type="entry name" value="TSC22_domain_protein_2"/>
</dbReference>
<dbReference type="GO" id="GO:0006357">
    <property type="term" value="P:regulation of transcription by RNA polymerase II"/>
    <property type="evidence" value="ECO:0007669"/>
    <property type="project" value="InterPro"/>
</dbReference>
<gene>
    <name evidence="4" type="ORF">E1301_Tti011363</name>
</gene>
<protein>
    <submittedName>
        <fullName evidence="4">TSC22 domain family protein 2 TSC22-related-inducible leucine zipper protein 4</fullName>
    </submittedName>
</protein>
<keyword evidence="5" id="KW-1185">Reference proteome</keyword>
<feature type="region of interest" description="Disordered" evidence="3">
    <location>
        <begin position="19"/>
        <end position="66"/>
    </location>
</feature>
<dbReference type="InterPro" id="IPR000580">
    <property type="entry name" value="TSC22/Bun"/>
</dbReference>
<feature type="region of interest" description="Disordered" evidence="3">
    <location>
        <begin position="244"/>
        <end position="267"/>
    </location>
</feature>
<dbReference type="SUPFAM" id="SSF58026">
    <property type="entry name" value="Delta-sleep-inducing peptide immunoreactive peptide"/>
    <property type="match status" value="1"/>
</dbReference>
<feature type="compositionally biased region" description="Polar residues" evidence="3">
    <location>
        <begin position="592"/>
        <end position="603"/>
    </location>
</feature>
<sequence>MSKMPAKKKSCFQITSVTQAQVGANSATDDTESLDDPDESRTEDVSSEIFDMSRTDYEPEVCDRSSSEETLNNVCETEGQLPAVAPLNGGLGVRNALSVGHQGAGGAPAIGVQQSSTSQPPQVSNSSSSTTIASCTSRFRVIKLDHGSGEPFKRGRWTCTEYYEKDQEGSVTSRTVDSMRQANVTEMGADRDSGLGATIGSIMAQVGVSGQGPDASYEGSPFTSPLYSLEAHSFSIASQQITASGSPESFNKSVPTSVQQQVQGGSHVAVPQSVQQPVHNGSQIQNSPSMPPPQVQSLLYQSQQQLPTSQHLQTQPGLISVNQPDYRQQQTGSSLPVGHIINQGASPVQTQATGGMQVLGLEMSGVLLANQSLSSVPNLLQHPGMGLLSSIAPMPPGNSVQQQQYLATGVIHGLPVAPQSNHSMPTIPVTISSMPAPAGPTLPNLLSQIPRNGTAMGMSTPGMPSSSLGQADESRRLSDASAQIPAVQYKDVMKRSITESLQLPNPAVNSLFGISIPIDGDDDSASGGSMVAIDNKIEQAMDLVKSHLMYAVREEVEVLREQIKELYERNSVLERENAVLKSLANNEQLSQLTVQSSSNPINTPSQLGPNPAQPPPPLNQPQPYLQLDVNQTLDSLPRQPQPNVTSA</sequence>
<dbReference type="Proteomes" id="UP000324632">
    <property type="component" value="Chromosome 7"/>
</dbReference>
<evidence type="ECO:0000313" key="5">
    <source>
        <dbReference type="Proteomes" id="UP000324632"/>
    </source>
</evidence>
<proteinExistence type="inferred from homology"/>
<feature type="compositionally biased region" description="Pro residues" evidence="3">
    <location>
        <begin position="611"/>
        <end position="620"/>
    </location>
</feature>
<comment type="similarity">
    <text evidence="1">Belongs to the TSC-22/Dip/Bun family.</text>
</comment>
<feature type="compositionally biased region" description="Basic and acidic residues" evidence="3">
    <location>
        <begin position="51"/>
        <end position="66"/>
    </location>
</feature>
<evidence type="ECO:0000256" key="3">
    <source>
        <dbReference type="SAM" id="MobiDB-lite"/>
    </source>
</evidence>
<dbReference type="EMBL" id="SOYY01000007">
    <property type="protein sequence ID" value="KAA0718858.1"/>
    <property type="molecule type" value="Genomic_DNA"/>
</dbReference>
<feature type="compositionally biased region" description="Low complexity" evidence="3">
    <location>
        <begin position="113"/>
        <end position="130"/>
    </location>
</feature>
<dbReference type="Gene3D" id="1.20.5.490">
    <property type="entry name" value="Single helix bin"/>
    <property type="match status" value="1"/>
</dbReference>
<feature type="coiled-coil region" evidence="2">
    <location>
        <begin position="549"/>
        <end position="583"/>
    </location>
</feature>
<name>A0A5A9PA45_9TELE</name>
<feature type="compositionally biased region" description="Polar residues" evidence="3">
    <location>
        <begin position="244"/>
        <end position="256"/>
    </location>
</feature>
<feature type="compositionally biased region" description="Acidic residues" evidence="3">
    <location>
        <begin position="29"/>
        <end position="38"/>
    </location>
</feature>
<keyword evidence="2" id="KW-0175">Coiled coil</keyword>
<dbReference type="PROSITE" id="PS01289">
    <property type="entry name" value="TSC22"/>
    <property type="match status" value="1"/>
</dbReference>
<dbReference type="PANTHER" id="PTHR46894:SF1">
    <property type="entry name" value="TSC22 DOMAIN FAMILY PROTEIN 2"/>
    <property type="match status" value="1"/>
</dbReference>
<feature type="compositionally biased region" description="Polar residues" evidence="3">
    <location>
        <begin position="19"/>
        <end position="28"/>
    </location>
</feature>